<feature type="region of interest" description="Disordered" evidence="2">
    <location>
        <begin position="349"/>
        <end position="413"/>
    </location>
</feature>
<evidence type="ECO:0000313" key="5">
    <source>
        <dbReference type="Proteomes" id="UP001303889"/>
    </source>
</evidence>
<protein>
    <recommendedName>
        <fullName evidence="3">Azaphilone pigments biosynthesis cluster protein L N-terminal domain-containing protein</fullName>
    </recommendedName>
</protein>
<proteinExistence type="predicted"/>
<feature type="compositionally biased region" description="Polar residues" evidence="2">
    <location>
        <begin position="359"/>
        <end position="399"/>
    </location>
</feature>
<name>A0AAN6RP46_9PEZI</name>
<feature type="compositionally biased region" description="Basic and acidic residues" evidence="2">
    <location>
        <begin position="401"/>
        <end position="413"/>
    </location>
</feature>
<sequence>MADPLSIAASVVAVVTAAIQSTKSLSATVKRYKDRDKALAKLQDELEDLTTVLSSLEEAADSDKQVSTLLKGPVGRCSQVCREFEGAMEQFGGKTKTGRRDWMKMEFMRGNIHDFMDTLASYKSTIMVGLGTITMSMIKDTTYDLEVRLQRVEACLSTVSTSADTNIDLEDEKAVTSQCLRVCENAQSYLESLQHSPAFVRREATTPAGTVQSQFEAEVIMDRAFTETRRNFIQAISPMRKRLASIISTEGAEREVEKSRLREEIDLSKQCLEVCQMATDQVHHHRKIHTIGEAQADHDSDQVVVTTIADLFDVRKAIAKNRSAQLVGSMDGETLRQVSKDRYSSRFGAVTGDLGQGQTGAASLSSNLGVREGSTQRPDPATKRNQTPSAETTHDSPSPNEARKRAAEGEGGI</sequence>
<keyword evidence="1" id="KW-0175">Coiled coil</keyword>
<evidence type="ECO:0000313" key="4">
    <source>
        <dbReference type="EMBL" id="KAK3897634.1"/>
    </source>
</evidence>
<organism evidence="4 5">
    <name type="scientific">Staphylotrichum tortipilum</name>
    <dbReference type="NCBI Taxonomy" id="2831512"/>
    <lineage>
        <taxon>Eukaryota</taxon>
        <taxon>Fungi</taxon>
        <taxon>Dikarya</taxon>
        <taxon>Ascomycota</taxon>
        <taxon>Pezizomycotina</taxon>
        <taxon>Sordariomycetes</taxon>
        <taxon>Sordariomycetidae</taxon>
        <taxon>Sordariales</taxon>
        <taxon>Chaetomiaceae</taxon>
        <taxon>Staphylotrichum</taxon>
    </lineage>
</organism>
<reference evidence="4" key="2">
    <citation type="submission" date="2023-05" db="EMBL/GenBank/DDBJ databases">
        <authorList>
            <consortium name="Lawrence Berkeley National Laboratory"/>
            <person name="Steindorff A."/>
            <person name="Hensen N."/>
            <person name="Bonometti L."/>
            <person name="Westerberg I."/>
            <person name="Brannstrom I.O."/>
            <person name="Guillou S."/>
            <person name="Cros-Aarteil S."/>
            <person name="Calhoun S."/>
            <person name="Haridas S."/>
            <person name="Kuo A."/>
            <person name="Mondo S."/>
            <person name="Pangilinan J."/>
            <person name="Riley R."/>
            <person name="Labutti K."/>
            <person name="Andreopoulos B."/>
            <person name="Lipzen A."/>
            <person name="Chen C."/>
            <person name="Yanf M."/>
            <person name="Daum C."/>
            <person name="Ng V."/>
            <person name="Clum A."/>
            <person name="Ohm R."/>
            <person name="Martin F."/>
            <person name="Silar P."/>
            <person name="Natvig D."/>
            <person name="Lalanne C."/>
            <person name="Gautier V."/>
            <person name="Ament-Velasquez S.L."/>
            <person name="Kruys A."/>
            <person name="Hutchinson M.I."/>
            <person name="Powell A.J."/>
            <person name="Barry K."/>
            <person name="Miller A.N."/>
            <person name="Grigoriev I.V."/>
            <person name="Debuchy R."/>
            <person name="Gladieux P."/>
            <person name="Thoren M.H."/>
            <person name="Johannesson H."/>
        </authorList>
    </citation>
    <scope>NUCLEOTIDE SEQUENCE</scope>
    <source>
        <strain evidence="4">CBS 103.79</strain>
    </source>
</reference>
<evidence type="ECO:0000256" key="1">
    <source>
        <dbReference type="SAM" id="Coils"/>
    </source>
</evidence>
<accession>A0AAN6RP46</accession>
<dbReference type="InterPro" id="IPR031348">
    <property type="entry name" value="PigL_N"/>
</dbReference>
<feature type="domain" description="Azaphilone pigments biosynthesis cluster protein L N-terminal" evidence="3">
    <location>
        <begin position="2"/>
        <end position="184"/>
    </location>
</feature>
<dbReference type="AlphaFoldDB" id="A0AAN6RP46"/>
<reference evidence="4" key="1">
    <citation type="journal article" date="2023" name="Mol. Phylogenet. Evol.">
        <title>Genome-scale phylogeny and comparative genomics of the fungal order Sordariales.</title>
        <authorList>
            <person name="Hensen N."/>
            <person name="Bonometti L."/>
            <person name="Westerberg I."/>
            <person name="Brannstrom I.O."/>
            <person name="Guillou S."/>
            <person name="Cros-Aarteil S."/>
            <person name="Calhoun S."/>
            <person name="Haridas S."/>
            <person name="Kuo A."/>
            <person name="Mondo S."/>
            <person name="Pangilinan J."/>
            <person name="Riley R."/>
            <person name="LaButti K."/>
            <person name="Andreopoulos B."/>
            <person name="Lipzen A."/>
            <person name="Chen C."/>
            <person name="Yan M."/>
            <person name="Daum C."/>
            <person name="Ng V."/>
            <person name="Clum A."/>
            <person name="Steindorff A."/>
            <person name="Ohm R.A."/>
            <person name="Martin F."/>
            <person name="Silar P."/>
            <person name="Natvig D.O."/>
            <person name="Lalanne C."/>
            <person name="Gautier V."/>
            <person name="Ament-Velasquez S.L."/>
            <person name="Kruys A."/>
            <person name="Hutchinson M.I."/>
            <person name="Powell A.J."/>
            <person name="Barry K."/>
            <person name="Miller A.N."/>
            <person name="Grigoriev I.V."/>
            <person name="Debuchy R."/>
            <person name="Gladieux P."/>
            <person name="Hiltunen Thoren M."/>
            <person name="Johannesson H."/>
        </authorList>
    </citation>
    <scope>NUCLEOTIDE SEQUENCE</scope>
    <source>
        <strain evidence="4">CBS 103.79</strain>
    </source>
</reference>
<keyword evidence="5" id="KW-1185">Reference proteome</keyword>
<gene>
    <name evidence="4" type="ORF">C8A05DRAFT_19638</name>
</gene>
<comment type="caution">
    <text evidence="4">The sequence shown here is derived from an EMBL/GenBank/DDBJ whole genome shotgun (WGS) entry which is preliminary data.</text>
</comment>
<dbReference type="Pfam" id="PF17111">
    <property type="entry name" value="PigL_N"/>
    <property type="match status" value="1"/>
</dbReference>
<feature type="coiled-coil region" evidence="1">
    <location>
        <begin position="32"/>
        <end position="59"/>
    </location>
</feature>
<evidence type="ECO:0000259" key="3">
    <source>
        <dbReference type="Pfam" id="PF17111"/>
    </source>
</evidence>
<evidence type="ECO:0000256" key="2">
    <source>
        <dbReference type="SAM" id="MobiDB-lite"/>
    </source>
</evidence>
<dbReference type="EMBL" id="MU856110">
    <property type="protein sequence ID" value="KAK3897634.1"/>
    <property type="molecule type" value="Genomic_DNA"/>
</dbReference>
<dbReference type="Proteomes" id="UP001303889">
    <property type="component" value="Unassembled WGS sequence"/>
</dbReference>